<organism evidence="2 3">
    <name type="scientific">Sedimentitalea todarodis</name>
    <dbReference type="NCBI Taxonomy" id="1631240"/>
    <lineage>
        <taxon>Bacteria</taxon>
        <taxon>Pseudomonadati</taxon>
        <taxon>Pseudomonadota</taxon>
        <taxon>Alphaproteobacteria</taxon>
        <taxon>Rhodobacterales</taxon>
        <taxon>Paracoccaceae</taxon>
        <taxon>Sedimentitalea</taxon>
    </lineage>
</organism>
<dbReference type="InterPro" id="IPR000182">
    <property type="entry name" value="GNAT_dom"/>
</dbReference>
<dbReference type="EMBL" id="JASMWN010000010">
    <property type="protein sequence ID" value="MDU9004929.1"/>
    <property type="molecule type" value="Genomic_DNA"/>
</dbReference>
<dbReference type="PROSITE" id="PS51186">
    <property type="entry name" value="GNAT"/>
    <property type="match status" value="1"/>
</dbReference>
<gene>
    <name evidence="2" type="ORF">QO231_13830</name>
</gene>
<dbReference type="CDD" id="cd04301">
    <property type="entry name" value="NAT_SF"/>
    <property type="match status" value="1"/>
</dbReference>
<dbReference type="Proteomes" id="UP001255416">
    <property type="component" value="Unassembled WGS sequence"/>
</dbReference>
<dbReference type="Gene3D" id="3.40.630.30">
    <property type="match status" value="1"/>
</dbReference>
<reference evidence="3" key="1">
    <citation type="submission" date="2023-05" db="EMBL/GenBank/DDBJ databases">
        <title>Sedimentitalea sp. nov. JM2-8.</title>
        <authorList>
            <person name="Huang J."/>
        </authorList>
    </citation>
    <scope>NUCLEOTIDE SEQUENCE [LARGE SCALE GENOMIC DNA]</scope>
    <source>
        <strain evidence="3">KHS03</strain>
    </source>
</reference>
<accession>A0ABU3VFI2</accession>
<evidence type="ECO:0000313" key="2">
    <source>
        <dbReference type="EMBL" id="MDU9004929.1"/>
    </source>
</evidence>
<comment type="caution">
    <text evidence="2">The sequence shown here is derived from an EMBL/GenBank/DDBJ whole genome shotgun (WGS) entry which is preliminary data.</text>
</comment>
<keyword evidence="3" id="KW-1185">Reference proteome</keyword>
<dbReference type="InterPro" id="IPR016181">
    <property type="entry name" value="Acyl_CoA_acyltransferase"/>
</dbReference>
<feature type="domain" description="N-acetyltransferase" evidence="1">
    <location>
        <begin position="4"/>
        <end position="158"/>
    </location>
</feature>
<proteinExistence type="predicted"/>
<evidence type="ECO:0000259" key="1">
    <source>
        <dbReference type="PROSITE" id="PS51186"/>
    </source>
</evidence>
<dbReference type="RefSeq" id="WP_316777350.1">
    <property type="nucleotide sequence ID" value="NZ_JASMWN010000010.1"/>
</dbReference>
<sequence length="160" mass="17083">MDNLTIAPVQEDEIALLEIALRQLASDLDDPYRVKIKTLADTVCGPTAPCLAMLATRDAKPLAATLAAPVLSTTLGGAGLFVSDLWVTQSVRGRGLARRMLAATLDEGSRRGIGHFLKLTVYHDNPGARAAYDRLGFSTHADETNMFLTGTALETLRGST</sequence>
<dbReference type="SUPFAM" id="SSF55729">
    <property type="entry name" value="Acyl-CoA N-acyltransferases (Nat)"/>
    <property type="match status" value="1"/>
</dbReference>
<name>A0ABU3VFI2_9RHOB</name>
<evidence type="ECO:0000313" key="3">
    <source>
        <dbReference type="Proteomes" id="UP001255416"/>
    </source>
</evidence>
<dbReference type="Pfam" id="PF00583">
    <property type="entry name" value="Acetyltransf_1"/>
    <property type="match status" value="1"/>
</dbReference>
<protein>
    <submittedName>
        <fullName evidence="2">GNAT family N-acetyltransferase</fullName>
    </submittedName>
</protein>